<dbReference type="OrthoDB" id="3036019at2759"/>
<gene>
    <name evidence="1" type="ORF">DFP72DRAFT_1122225</name>
</gene>
<dbReference type="Proteomes" id="UP000521943">
    <property type="component" value="Unassembled WGS sequence"/>
</dbReference>
<name>A0A8H6I062_9AGAR</name>
<evidence type="ECO:0000313" key="2">
    <source>
        <dbReference type="Proteomes" id="UP000521943"/>
    </source>
</evidence>
<dbReference type="EMBL" id="JACGCI010000030">
    <property type="protein sequence ID" value="KAF6755502.1"/>
    <property type="molecule type" value="Genomic_DNA"/>
</dbReference>
<comment type="caution">
    <text evidence="1">The sequence shown here is derived from an EMBL/GenBank/DDBJ whole genome shotgun (WGS) entry which is preliminary data.</text>
</comment>
<organism evidence="1 2">
    <name type="scientific">Ephemerocybe angulata</name>
    <dbReference type="NCBI Taxonomy" id="980116"/>
    <lineage>
        <taxon>Eukaryota</taxon>
        <taxon>Fungi</taxon>
        <taxon>Dikarya</taxon>
        <taxon>Basidiomycota</taxon>
        <taxon>Agaricomycotina</taxon>
        <taxon>Agaricomycetes</taxon>
        <taxon>Agaricomycetidae</taxon>
        <taxon>Agaricales</taxon>
        <taxon>Agaricineae</taxon>
        <taxon>Psathyrellaceae</taxon>
        <taxon>Ephemerocybe</taxon>
    </lineage>
</organism>
<protein>
    <submittedName>
        <fullName evidence="1">Uncharacterized protein</fullName>
    </submittedName>
</protein>
<keyword evidence="2" id="KW-1185">Reference proteome</keyword>
<sequence length="470" mass="52752">MPFRHYHSTSCVPYTTADVEERSEAIKAACQGHPPRHVRCLLIGAQCSEPLYVSVEIHAGFYDHPRNIDIHFEDYVDAAADIDGPSGYLTEAIGACIRNNLWDNHCQLCKGCDCISLTDRPGLPEPYHFTIFAPSPLFTSKKTKHLPINQLLNRLPCANGIVLHEGNILVAKSTPDGKLQDVSVEDAYYIERMVYSHIMAHADWHSLLWLEPFAWPSDFRIAVKERVYKALDPFLERPRIRSVVVGSVARKVFLLNSIHDHALDIPFDLNIIAPAGTDQLKIVEFLDMAGYSDERPLRPKKCYLQHLAFFTGLSRSGVSLASEITVSKSRGSTMRIVLASETTAQMNVLTGTSLISLYPNLLVADHCLATRNAIPIATYPKGCRISHPHLLRHLDNSQWTEPCGSHCPGIRRKTTNDGGSYQLIWRDTKEDGSITDLPLTATARAVEQETVVWTLLDRCYNQLCVYYEPM</sequence>
<accession>A0A8H6I062</accession>
<evidence type="ECO:0000313" key="1">
    <source>
        <dbReference type="EMBL" id="KAF6755502.1"/>
    </source>
</evidence>
<dbReference type="AlphaFoldDB" id="A0A8H6I062"/>
<proteinExistence type="predicted"/>
<reference evidence="1 2" key="1">
    <citation type="submission" date="2020-07" db="EMBL/GenBank/DDBJ databases">
        <title>Comparative genomics of pyrophilous fungi reveals a link between fire events and developmental genes.</title>
        <authorList>
            <consortium name="DOE Joint Genome Institute"/>
            <person name="Steindorff A.S."/>
            <person name="Carver A."/>
            <person name="Calhoun S."/>
            <person name="Stillman K."/>
            <person name="Liu H."/>
            <person name="Lipzen A."/>
            <person name="Pangilinan J."/>
            <person name="Labutti K."/>
            <person name="Bruns T.D."/>
            <person name="Grigoriev I.V."/>
        </authorList>
    </citation>
    <scope>NUCLEOTIDE SEQUENCE [LARGE SCALE GENOMIC DNA]</scope>
    <source>
        <strain evidence="1 2">CBS 144469</strain>
    </source>
</reference>